<dbReference type="EMBL" id="OU893351">
    <property type="protein sequence ID" value="CAG9789637.1"/>
    <property type="molecule type" value="Genomic_DNA"/>
</dbReference>
<proteinExistence type="predicted"/>
<evidence type="ECO:0000313" key="4">
    <source>
        <dbReference type="EMBL" id="CAG9789637.1"/>
    </source>
</evidence>
<protein>
    <recommendedName>
        <fullName evidence="3">SWIM-type domain-containing protein</fullName>
    </recommendedName>
</protein>
<feature type="region of interest" description="Disordered" evidence="2">
    <location>
        <begin position="96"/>
        <end position="115"/>
    </location>
</feature>
<gene>
    <name evidence="4" type="ORF">DIATSA_LOCUS7356</name>
</gene>
<feature type="compositionally biased region" description="Basic and acidic residues" evidence="2">
    <location>
        <begin position="96"/>
        <end position="105"/>
    </location>
</feature>
<keyword evidence="5" id="KW-1185">Reference proteome</keyword>
<keyword evidence="1" id="KW-0862">Zinc</keyword>
<accession>A0A9N9WGA3</accession>
<dbReference type="Proteomes" id="UP001153714">
    <property type="component" value="Chromosome 20"/>
</dbReference>
<dbReference type="AlphaFoldDB" id="A0A9N9WGA3"/>
<evidence type="ECO:0000259" key="3">
    <source>
        <dbReference type="PROSITE" id="PS50966"/>
    </source>
</evidence>
<dbReference type="GO" id="GO:0008270">
    <property type="term" value="F:zinc ion binding"/>
    <property type="evidence" value="ECO:0007669"/>
    <property type="project" value="UniProtKB-KW"/>
</dbReference>
<keyword evidence="1" id="KW-0863">Zinc-finger</keyword>
<reference evidence="4" key="1">
    <citation type="submission" date="2021-12" db="EMBL/GenBank/DDBJ databases">
        <authorList>
            <person name="King R."/>
        </authorList>
    </citation>
    <scope>NUCLEOTIDE SEQUENCE</scope>
</reference>
<dbReference type="PROSITE" id="PS50966">
    <property type="entry name" value="ZF_SWIM"/>
    <property type="match status" value="1"/>
</dbReference>
<name>A0A9N9WGA3_9NEOP</name>
<feature type="domain" description="SWIM-type" evidence="3">
    <location>
        <begin position="55"/>
        <end position="91"/>
    </location>
</feature>
<organism evidence="4 5">
    <name type="scientific">Diatraea saccharalis</name>
    <name type="common">sugarcane borer</name>
    <dbReference type="NCBI Taxonomy" id="40085"/>
    <lineage>
        <taxon>Eukaryota</taxon>
        <taxon>Metazoa</taxon>
        <taxon>Ecdysozoa</taxon>
        <taxon>Arthropoda</taxon>
        <taxon>Hexapoda</taxon>
        <taxon>Insecta</taxon>
        <taxon>Pterygota</taxon>
        <taxon>Neoptera</taxon>
        <taxon>Endopterygota</taxon>
        <taxon>Lepidoptera</taxon>
        <taxon>Glossata</taxon>
        <taxon>Ditrysia</taxon>
        <taxon>Pyraloidea</taxon>
        <taxon>Crambidae</taxon>
        <taxon>Crambinae</taxon>
        <taxon>Diatraea</taxon>
    </lineage>
</organism>
<evidence type="ECO:0000256" key="1">
    <source>
        <dbReference type="PROSITE-ProRule" id="PRU00325"/>
    </source>
</evidence>
<evidence type="ECO:0000256" key="2">
    <source>
        <dbReference type="SAM" id="MobiDB-lite"/>
    </source>
</evidence>
<dbReference type="OrthoDB" id="7697670at2759"/>
<reference evidence="4" key="2">
    <citation type="submission" date="2022-10" db="EMBL/GenBank/DDBJ databases">
        <authorList>
            <consortium name="ENA_rothamsted_submissions"/>
            <consortium name="culmorum"/>
            <person name="King R."/>
        </authorList>
    </citation>
    <scope>NUCLEOTIDE SEQUENCE</scope>
</reference>
<keyword evidence="1" id="KW-0479">Metal-binding</keyword>
<sequence length="144" mass="16646">MAKLIIRTGFQAITHDIAFQPQTTIKAKQLVSAQHVQKIKCGDHMSHTIEPYVIRQTYIDSSRYVTSVKCDCVHNKSGRCKHIAALIYYINHEESFSKTSEEQQRGRPSARQFAKKKYSKGKFSLFFTLKKCIHRQRKLSDPCP</sequence>
<evidence type="ECO:0000313" key="5">
    <source>
        <dbReference type="Proteomes" id="UP001153714"/>
    </source>
</evidence>
<dbReference type="InterPro" id="IPR007527">
    <property type="entry name" value="Znf_SWIM"/>
</dbReference>